<dbReference type="Gene3D" id="2.60.40.10">
    <property type="entry name" value="Immunoglobulins"/>
    <property type="match status" value="1"/>
</dbReference>
<dbReference type="InterPro" id="IPR013783">
    <property type="entry name" value="Ig-like_fold"/>
</dbReference>
<dbReference type="Pfam" id="PF07686">
    <property type="entry name" value="V-set"/>
    <property type="match status" value="1"/>
</dbReference>
<keyword evidence="2" id="KW-1015">Disulfide bond</keyword>
<dbReference type="InterPro" id="IPR007110">
    <property type="entry name" value="Ig-like_dom"/>
</dbReference>
<evidence type="ECO:0000259" key="6">
    <source>
        <dbReference type="PROSITE" id="PS50835"/>
    </source>
</evidence>
<dbReference type="PANTHER" id="PTHR19971">
    <property type="entry name" value="SIGNAL-REGULATORY PROTEIN BETA"/>
    <property type="match status" value="1"/>
</dbReference>
<dbReference type="FunFam" id="2.60.40.10:FF:000295">
    <property type="entry name" value="Tyrosine-protein phosphatase non-receptor type substrate 1"/>
    <property type="match status" value="1"/>
</dbReference>
<organism evidence="7 8">
    <name type="scientific">Malurus cyaneus samueli</name>
    <dbReference type="NCBI Taxonomy" id="2593467"/>
    <lineage>
        <taxon>Eukaryota</taxon>
        <taxon>Metazoa</taxon>
        <taxon>Chordata</taxon>
        <taxon>Craniata</taxon>
        <taxon>Vertebrata</taxon>
        <taxon>Euteleostomi</taxon>
        <taxon>Archelosauria</taxon>
        <taxon>Archosauria</taxon>
        <taxon>Dinosauria</taxon>
        <taxon>Saurischia</taxon>
        <taxon>Theropoda</taxon>
        <taxon>Coelurosauria</taxon>
        <taxon>Aves</taxon>
        <taxon>Neognathae</taxon>
        <taxon>Neoaves</taxon>
        <taxon>Telluraves</taxon>
        <taxon>Australaves</taxon>
        <taxon>Passeriformes</taxon>
        <taxon>Meliphagoidea</taxon>
        <taxon>Maluridae</taxon>
        <taxon>Malurus</taxon>
    </lineage>
</organism>
<dbReference type="AlphaFoldDB" id="A0A8C5U3Q6"/>
<sequence>AVSSVMGAGSLEHRLCALLSPGVGAQAGQPFKLHQPQSKVSVLAGQTLTLNCTTSGVGSPGAVRWLKGWDSGNKTIYDQRNEPQPQPRVMRAVVGSNTDFTIHIRDVQPEDMGTYYCVKFRKGILGVEEVFQRGSGTEVSVQGEWGSWSSSWLHEPEKSSDAMTQESDPNNLTYADLNFDKERKTIRRMVEMSQQSEYACIQTNQAPNSDDNLTYADLDMVHLSKAPKRPAPRPEEAGSEYASVQIPRK</sequence>
<dbReference type="Proteomes" id="UP000694560">
    <property type="component" value="Unplaced"/>
</dbReference>
<evidence type="ECO:0000256" key="4">
    <source>
        <dbReference type="ARBA" id="ARBA00023319"/>
    </source>
</evidence>
<dbReference type="InterPro" id="IPR036179">
    <property type="entry name" value="Ig-like_dom_sf"/>
</dbReference>
<dbReference type="PROSITE" id="PS50835">
    <property type="entry name" value="IG_LIKE"/>
    <property type="match status" value="1"/>
</dbReference>
<keyword evidence="3" id="KW-0325">Glycoprotein</keyword>
<proteinExistence type="predicted"/>
<evidence type="ECO:0000256" key="1">
    <source>
        <dbReference type="ARBA" id="ARBA00022729"/>
    </source>
</evidence>
<dbReference type="SUPFAM" id="SSF48726">
    <property type="entry name" value="Immunoglobulin"/>
    <property type="match status" value="1"/>
</dbReference>
<evidence type="ECO:0000313" key="7">
    <source>
        <dbReference type="Ensembl" id="ENSMCSP00000013690.1"/>
    </source>
</evidence>
<dbReference type="SMART" id="SM00406">
    <property type="entry name" value="IGv"/>
    <property type="match status" value="1"/>
</dbReference>
<dbReference type="InterPro" id="IPR051755">
    <property type="entry name" value="Ig-like_CS_Receptor"/>
</dbReference>
<reference evidence="7" key="1">
    <citation type="submission" date="2025-08" db="UniProtKB">
        <authorList>
            <consortium name="Ensembl"/>
        </authorList>
    </citation>
    <scope>IDENTIFICATION</scope>
</reference>
<keyword evidence="4" id="KW-0393">Immunoglobulin domain</keyword>
<evidence type="ECO:0000256" key="2">
    <source>
        <dbReference type="ARBA" id="ARBA00023157"/>
    </source>
</evidence>
<feature type="domain" description="Ig-like" evidence="6">
    <location>
        <begin position="30"/>
        <end position="117"/>
    </location>
</feature>
<name>A0A8C5U3Q6_9PASS</name>
<reference evidence="7" key="2">
    <citation type="submission" date="2025-09" db="UniProtKB">
        <authorList>
            <consortium name="Ensembl"/>
        </authorList>
    </citation>
    <scope>IDENTIFICATION</scope>
</reference>
<accession>A0A8C5U3Q6</accession>
<evidence type="ECO:0000256" key="3">
    <source>
        <dbReference type="ARBA" id="ARBA00023180"/>
    </source>
</evidence>
<feature type="region of interest" description="Disordered" evidence="5">
    <location>
        <begin position="224"/>
        <end position="249"/>
    </location>
</feature>
<evidence type="ECO:0000256" key="5">
    <source>
        <dbReference type="SAM" id="MobiDB-lite"/>
    </source>
</evidence>
<keyword evidence="8" id="KW-1185">Reference proteome</keyword>
<keyword evidence="1" id="KW-0732">Signal</keyword>
<dbReference type="InterPro" id="IPR013106">
    <property type="entry name" value="Ig_V-set"/>
</dbReference>
<dbReference type="SMART" id="SM00409">
    <property type="entry name" value="IG"/>
    <property type="match status" value="1"/>
</dbReference>
<protein>
    <recommendedName>
        <fullName evidence="6">Ig-like domain-containing protein</fullName>
    </recommendedName>
</protein>
<dbReference type="InterPro" id="IPR003599">
    <property type="entry name" value="Ig_sub"/>
</dbReference>
<evidence type="ECO:0000313" key="8">
    <source>
        <dbReference type="Proteomes" id="UP000694560"/>
    </source>
</evidence>
<dbReference type="Ensembl" id="ENSMCST00000014049.1">
    <property type="protein sequence ID" value="ENSMCSP00000013690.1"/>
    <property type="gene ID" value="ENSMCSG00000009528.1"/>
</dbReference>